<dbReference type="Gene3D" id="3.10.450.50">
    <property type="match status" value="1"/>
</dbReference>
<dbReference type="InterPro" id="IPR037401">
    <property type="entry name" value="SnoaL-like"/>
</dbReference>
<evidence type="ECO:0000313" key="3">
    <source>
        <dbReference type="Proteomes" id="UP001339911"/>
    </source>
</evidence>
<organism evidence="2 3">
    <name type="scientific">Plantactinospora veratri</name>
    <dbReference type="NCBI Taxonomy" id="1436122"/>
    <lineage>
        <taxon>Bacteria</taxon>
        <taxon>Bacillati</taxon>
        <taxon>Actinomycetota</taxon>
        <taxon>Actinomycetes</taxon>
        <taxon>Micromonosporales</taxon>
        <taxon>Micromonosporaceae</taxon>
        <taxon>Plantactinospora</taxon>
    </lineage>
</organism>
<gene>
    <name evidence="2" type="ORF">V1634_32725</name>
</gene>
<protein>
    <submittedName>
        <fullName evidence="2">Nuclear transport factor 2 family protein</fullName>
    </submittedName>
</protein>
<dbReference type="Pfam" id="PF12680">
    <property type="entry name" value="SnoaL_2"/>
    <property type="match status" value="1"/>
</dbReference>
<proteinExistence type="predicted"/>
<name>A0ABU7SNR1_9ACTN</name>
<dbReference type="EMBL" id="JAZGQL010000036">
    <property type="protein sequence ID" value="MEE6311600.1"/>
    <property type="molecule type" value="Genomic_DNA"/>
</dbReference>
<dbReference type="Proteomes" id="UP001339911">
    <property type="component" value="Unassembled WGS sequence"/>
</dbReference>
<feature type="domain" description="SnoaL-like" evidence="1">
    <location>
        <begin position="10"/>
        <end position="124"/>
    </location>
</feature>
<dbReference type="InterPro" id="IPR032710">
    <property type="entry name" value="NTF2-like_dom_sf"/>
</dbReference>
<accession>A0ABU7SNR1</accession>
<dbReference type="SUPFAM" id="SSF54427">
    <property type="entry name" value="NTF2-like"/>
    <property type="match status" value="1"/>
</dbReference>
<evidence type="ECO:0000313" key="2">
    <source>
        <dbReference type="EMBL" id="MEE6311600.1"/>
    </source>
</evidence>
<comment type="caution">
    <text evidence="2">The sequence shown here is derived from an EMBL/GenBank/DDBJ whole genome shotgun (WGS) entry which is preliminary data.</text>
</comment>
<keyword evidence="3" id="KW-1185">Reference proteome</keyword>
<dbReference type="RefSeq" id="WP_331211492.1">
    <property type="nucleotide sequence ID" value="NZ_JAZGQL010000036.1"/>
</dbReference>
<sequence length="136" mass="15023">MTLTHREIFERYLHAGAISRDPEAVAALFTEDGEYEAPLLPAGHPLPRRLVGRRAIRAGMGAYHREPAYQGTADLAESGYSLHETADPDVFVVEIDTVLVAPTGQRTTMSLVQIFRIRDGRIAKLRDYFPPPPPAG</sequence>
<evidence type="ECO:0000259" key="1">
    <source>
        <dbReference type="Pfam" id="PF12680"/>
    </source>
</evidence>
<reference evidence="2 3" key="1">
    <citation type="submission" date="2024-01" db="EMBL/GenBank/DDBJ databases">
        <title>Genome insights into Plantactinospora veratri sp. nov.</title>
        <authorList>
            <person name="Wang L."/>
        </authorList>
    </citation>
    <scope>NUCLEOTIDE SEQUENCE [LARGE SCALE GENOMIC DNA]</scope>
    <source>
        <strain evidence="2 3">NEAU-FHS4</strain>
    </source>
</reference>